<name>A0A150H8E3_9MICO</name>
<evidence type="ECO:0000313" key="22">
    <source>
        <dbReference type="EMBL" id="KXZ58118.1"/>
    </source>
</evidence>
<dbReference type="GO" id="GO:0016301">
    <property type="term" value="F:kinase activity"/>
    <property type="evidence" value="ECO:0007669"/>
    <property type="project" value="UniProtKB-KW"/>
</dbReference>
<keyword evidence="23" id="KW-1185">Reference proteome</keyword>
<dbReference type="NCBIfam" id="NF004491">
    <property type="entry name" value="PRK05826.1"/>
    <property type="match status" value="1"/>
</dbReference>
<dbReference type="Gene3D" id="3.40.1380.20">
    <property type="entry name" value="Pyruvate kinase, C-terminal domain"/>
    <property type="match status" value="1"/>
</dbReference>
<dbReference type="GO" id="GO:0000287">
    <property type="term" value="F:magnesium ion binding"/>
    <property type="evidence" value="ECO:0007669"/>
    <property type="project" value="UniProtKB-UniRule"/>
</dbReference>
<evidence type="ECO:0000256" key="14">
    <source>
        <dbReference type="ARBA" id="ARBA00022958"/>
    </source>
</evidence>
<dbReference type="PANTHER" id="PTHR11817">
    <property type="entry name" value="PYRUVATE KINASE"/>
    <property type="match status" value="1"/>
</dbReference>
<gene>
    <name evidence="22" type="primary">pyk</name>
    <name evidence="22" type="ORF">Bravens_01154</name>
</gene>
<dbReference type="FunFam" id="3.20.20.60:FF:000025">
    <property type="entry name" value="Pyruvate kinase"/>
    <property type="match status" value="1"/>
</dbReference>
<evidence type="ECO:0000256" key="18">
    <source>
        <dbReference type="NCBIfam" id="TIGR01064"/>
    </source>
</evidence>
<dbReference type="GO" id="GO:0005524">
    <property type="term" value="F:ATP binding"/>
    <property type="evidence" value="ECO:0007669"/>
    <property type="project" value="UniProtKB-KW"/>
</dbReference>
<reference evidence="22 23" key="1">
    <citation type="submission" date="2016-01" db="EMBL/GenBank/DDBJ databases">
        <title>Use of Whole Genome Sequencing to ascertain that Brevibacterium massiliense (Roux, Raoult 2009) is a later heterotypic synonym of Brevibacterium ravenspurgense (Mages 2008).</title>
        <authorList>
            <person name="Bernier A.-M."/>
            <person name="Burdz T."/>
            <person name="Huynh C."/>
            <person name="Pachecho A.L."/>
            <person name="Wiebe D."/>
            <person name="Bonner C."/>
            <person name="Bernard K."/>
        </authorList>
    </citation>
    <scope>NUCLEOTIDE SEQUENCE [LARGE SCALE GENOMIC DNA]</scope>
    <source>
        <strain evidence="22 23">CCUG56047</strain>
    </source>
</reference>
<dbReference type="Pfam" id="PF02887">
    <property type="entry name" value="PK_C"/>
    <property type="match status" value="1"/>
</dbReference>
<dbReference type="InterPro" id="IPR036918">
    <property type="entry name" value="Pyrv_Knase_C_sf"/>
</dbReference>
<evidence type="ECO:0000256" key="13">
    <source>
        <dbReference type="ARBA" id="ARBA00022842"/>
    </source>
</evidence>
<comment type="pathway">
    <text evidence="3 19">Carbohydrate degradation; glycolysis; pyruvate from D-glyceraldehyde 3-phosphate: step 5/5.</text>
</comment>
<dbReference type="SUPFAM" id="SSF51621">
    <property type="entry name" value="Phosphoenolpyruvate/pyruvate domain"/>
    <property type="match status" value="1"/>
</dbReference>
<dbReference type="PRINTS" id="PR01050">
    <property type="entry name" value="PYRUVTKNASE"/>
</dbReference>
<evidence type="ECO:0000256" key="17">
    <source>
        <dbReference type="ARBA" id="ARBA00048152"/>
    </source>
</evidence>
<dbReference type="InterPro" id="IPR015806">
    <property type="entry name" value="Pyrv_Knase_insert_dom_sf"/>
</dbReference>
<evidence type="ECO:0000256" key="2">
    <source>
        <dbReference type="ARBA" id="ARBA00001958"/>
    </source>
</evidence>
<evidence type="ECO:0000256" key="9">
    <source>
        <dbReference type="ARBA" id="ARBA00022723"/>
    </source>
</evidence>
<evidence type="ECO:0000259" key="20">
    <source>
        <dbReference type="Pfam" id="PF00224"/>
    </source>
</evidence>
<dbReference type="InterPro" id="IPR015793">
    <property type="entry name" value="Pyrv_Knase_brl"/>
</dbReference>
<keyword evidence="15 19" id="KW-0324">Glycolysis</keyword>
<dbReference type="NCBIfam" id="NF004978">
    <property type="entry name" value="PRK06354.1"/>
    <property type="match status" value="1"/>
</dbReference>
<comment type="caution">
    <text evidence="22">The sequence shown here is derived from an EMBL/GenBank/DDBJ whole genome shotgun (WGS) entry which is preliminary data.</text>
</comment>
<comment type="subunit">
    <text evidence="5">Homotetramer.</text>
</comment>
<dbReference type="InterPro" id="IPR001697">
    <property type="entry name" value="Pyr_Knase"/>
</dbReference>
<keyword evidence="10" id="KW-0547">Nucleotide-binding</keyword>
<feature type="domain" description="Pyruvate kinase C-terminal" evidence="21">
    <location>
        <begin position="354"/>
        <end position="466"/>
    </location>
</feature>
<evidence type="ECO:0000313" key="23">
    <source>
        <dbReference type="Proteomes" id="UP000243589"/>
    </source>
</evidence>
<keyword evidence="12" id="KW-0067">ATP-binding</keyword>
<evidence type="ECO:0000256" key="1">
    <source>
        <dbReference type="ARBA" id="ARBA00001946"/>
    </source>
</evidence>
<dbReference type="FunFam" id="3.40.1380.20:FF:000009">
    <property type="entry name" value="Pyruvate kinase"/>
    <property type="match status" value="1"/>
</dbReference>
<comment type="catalytic activity">
    <reaction evidence="17 19">
        <text>pyruvate + ATP = phosphoenolpyruvate + ADP + H(+)</text>
        <dbReference type="Rhea" id="RHEA:18157"/>
        <dbReference type="ChEBI" id="CHEBI:15361"/>
        <dbReference type="ChEBI" id="CHEBI:15378"/>
        <dbReference type="ChEBI" id="CHEBI:30616"/>
        <dbReference type="ChEBI" id="CHEBI:58702"/>
        <dbReference type="ChEBI" id="CHEBI:456216"/>
        <dbReference type="EC" id="2.7.1.40"/>
    </reaction>
</comment>
<accession>A0A150H8E3</accession>
<dbReference type="GO" id="GO:0030955">
    <property type="term" value="F:potassium ion binding"/>
    <property type="evidence" value="ECO:0007669"/>
    <property type="project" value="UniProtKB-UniRule"/>
</dbReference>
<evidence type="ECO:0000256" key="16">
    <source>
        <dbReference type="ARBA" id="ARBA00023317"/>
    </source>
</evidence>
<comment type="cofactor">
    <cofactor evidence="2">
        <name>K(+)</name>
        <dbReference type="ChEBI" id="CHEBI:29103"/>
    </cofactor>
</comment>
<dbReference type="FunFam" id="2.40.33.10:FF:000001">
    <property type="entry name" value="Pyruvate kinase"/>
    <property type="match status" value="1"/>
</dbReference>
<proteinExistence type="inferred from homology"/>
<dbReference type="AlphaFoldDB" id="A0A150H8E3"/>
<dbReference type="NCBIfam" id="TIGR01064">
    <property type="entry name" value="pyruv_kin"/>
    <property type="match status" value="1"/>
</dbReference>
<dbReference type="PROSITE" id="PS00110">
    <property type="entry name" value="PYRUVATE_KINASE"/>
    <property type="match status" value="1"/>
</dbReference>
<keyword evidence="9" id="KW-0479">Metal-binding</keyword>
<dbReference type="InterPro" id="IPR011037">
    <property type="entry name" value="Pyrv_Knase-like_insert_dom_sf"/>
</dbReference>
<organism evidence="22 23">
    <name type="scientific">Brevibacterium ravenspurgense</name>
    <dbReference type="NCBI Taxonomy" id="479117"/>
    <lineage>
        <taxon>Bacteria</taxon>
        <taxon>Bacillati</taxon>
        <taxon>Actinomycetota</taxon>
        <taxon>Actinomycetes</taxon>
        <taxon>Micrococcales</taxon>
        <taxon>Brevibacteriaceae</taxon>
        <taxon>Brevibacterium</taxon>
    </lineage>
</organism>
<evidence type="ECO:0000256" key="5">
    <source>
        <dbReference type="ARBA" id="ARBA00011881"/>
    </source>
</evidence>
<feature type="domain" description="Pyruvate kinase barrel" evidence="20">
    <location>
        <begin position="2"/>
        <end position="323"/>
    </location>
</feature>
<keyword evidence="13 19" id="KW-0460">Magnesium</keyword>
<dbReference type="InterPro" id="IPR018209">
    <property type="entry name" value="Pyrv_Knase_AS"/>
</dbReference>
<comment type="similarity">
    <text evidence="4 19">Belongs to the pyruvate kinase family.</text>
</comment>
<evidence type="ECO:0000256" key="8">
    <source>
        <dbReference type="ARBA" id="ARBA00022679"/>
    </source>
</evidence>
<sequence>MRLAKIVATLGPAQKSYEDIRAIIDAGVDVLRFNFSHGTHADHKRLYGWAREAANDTGRPVAVLMDLQGPKIRLGTFADGKKHYFERGQQFTITTDDVEGTVERISTTYPGLPGDVSVGDPLLVDDGRVRLRAVEVDETDILVEVEVPGYLSDHKGVNLPGVAVSVPAMTEKDIADLRFGLRMGVDWVALSFVRDAADAELIRSIMDDEGIHIPVIAKLEKPQAVEKLDEIVDAFDGLMVARGDLGVEVPLEQVPLVQKRAIAKCRREAKPVIVATQMLESMIEEPRPTRAEASDCANAVFDGADALMLSGETSVGQHWLDAVRTMARIIESSEQQGLHLVPELGSEPKTRGGAITAAAVQVAHDLDIDHMCVFTQTGDSVRRMSRLRAPRRLLAFTPDVKVRHQLALTWGVETILVNEVSHTDQMARQTDEILLGEGMADEGEYCVIVAGSPPGLPGSTNALRVHKLGDAIKGLAPAYRDDNQIFSHPEAGYGKITEPNF</sequence>
<evidence type="ECO:0000256" key="15">
    <source>
        <dbReference type="ARBA" id="ARBA00023152"/>
    </source>
</evidence>
<dbReference type="EMBL" id="LQQC01000010">
    <property type="protein sequence ID" value="KXZ58118.1"/>
    <property type="molecule type" value="Genomic_DNA"/>
</dbReference>
<evidence type="ECO:0000256" key="6">
    <source>
        <dbReference type="ARBA" id="ARBA00012142"/>
    </source>
</evidence>
<keyword evidence="11 19" id="KW-0418">Kinase</keyword>
<evidence type="ECO:0000256" key="7">
    <source>
        <dbReference type="ARBA" id="ARBA00018587"/>
    </source>
</evidence>
<evidence type="ECO:0000256" key="3">
    <source>
        <dbReference type="ARBA" id="ARBA00004997"/>
    </source>
</evidence>
<keyword evidence="8 19" id="KW-0808">Transferase</keyword>
<keyword evidence="14" id="KW-0630">Potassium</keyword>
<protein>
    <recommendedName>
        <fullName evidence="7 18">Pyruvate kinase</fullName>
        <ecNumber evidence="6 18">2.7.1.40</ecNumber>
    </recommendedName>
</protein>
<dbReference type="InterPro" id="IPR040442">
    <property type="entry name" value="Pyrv_kinase-like_dom_sf"/>
</dbReference>
<dbReference type="GO" id="GO:0004743">
    <property type="term" value="F:pyruvate kinase activity"/>
    <property type="evidence" value="ECO:0007669"/>
    <property type="project" value="UniProtKB-UniRule"/>
</dbReference>
<evidence type="ECO:0000256" key="19">
    <source>
        <dbReference type="RuleBase" id="RU000504"/>
    </source>
</evidence>
<dbReference type="Gene3D" id="2.40.33.10">
    <property type="entry name" value="PK beta-barrel domain-like"/>
    <property type="match status" value="1"/>
</dbReference>
<dbReference type="PATRIC" id="fig|479117.4.peg.1151"/>
<dbReference type="InterPro" id="IPR015795">
    <property type="entry name" value="Pyrv_Knase_C"/>
</dbReference>
<comment type="cofactor">
    <cofactor evidence="1">
        <name>Mg(2+)</name>
        <dbReference type="ChEBI" id="CHEBI:18420"/>
    </cofactor>
</comment>
<evidence type="ECO:0000256" key="12">
    <source>
        <dbReference type="ARBA" id="ARBA00022840"/>
    </source>
</evidence>
<dbReference type="Gene3D" id="3.20.20.60">
    <property type="entry name" value="Phosphoenolpyruvate-binding domains"/>
    <property type="match status" value="1"/>
</dbReference>
<dbReference type="SUPFAM" id="SSF50800">
    <property type="entry name" value="PK beta-barrel domain-like"/>
    <property type="match status" value="1"/>
</dbReference>
<dbReference type="NCBIfam" id="NF004886">
    <property type="entry name" value="PRK06247.1"/>
    <property type="match status" value="1"/>
</dbReference>
<dbReference type="Proteomes" id="UP000243589">
    <property type="component" value="Unassembled WGS sequence"/>
</dbReference>
<dbReference type="SUPFAM" id="SSF52935">
    <property type="entry name" value="PK C-terminal domain-like"/>
    <property type="match status" value="1"/>
</dbReference>
<evidence type="ECO:0000256" key="11">
    <source>
        <dbReference type="ARBA" id="ARBA00022777"/>
    </source>
</evidence>
<evidence type="ECO:0000259" key="21">
    <source>
        <dbReference type="Pfam" id="PF02887"/>
    </source>
</evidence>
<evidence type="ECO:0000256" key="4">
    <source>
        <dbReference type="ARBA" id="ARBA00008663"/>
    </source>
</evidence>
<dbReference type="EC" id="2.7.1.40" evidence="6 18"/>
<keyword evidence="16 22" id="KW-0670">Pyruvate</keyword>
<dbReference type="Pfam" id="PF00224">
    <property type="entry name" value="PK"/>
    <property type="match status" value="1"/>
</dbReference>
<dbReference type="InterPro" id="IPR015813">
    <property type="entry name" value="Pyrv/PenolPyrv_kinase-like_dom"/>
</dbReference>
<dbReference type="UniPathway" id="UPA00109">
    <property type="reaction ID" value="UER00188"/>
</dbReference>
<evidence type="ECO:0000256" key="10">
    <source>
        <dbReference type="ARBA" id="ARBA00022741"/>
    </source>
</evidence>
<dbReference type="RefSeq" id="WP_062021226.1">
    <property type="nucleotide sequence ID" value="NZ_LQQC01000010.1"/>
</dbReference>